<protein>
    <recommendedName>
        <fullName evidence="2">Integrase catalytic domain-containing protein</fullName>
    </recommendedName>
</protein>
<evidence type="ECO:0000313" key="1">
    <source>
        <dbReference type="EMBL" id="CAD1551514.1"/>
    </source>
</evidence>
<proteinExistence type="predicted"/>
<dbReference type="PANTHER" id="PTHR47331:SF1">
    <property type="entry name" value="GAG-LIKE PROTEIN"/>
    <property type="match status" value="1"/>
</dbReference>
<reference evidence="1" key="1">
    <citation type="submission" date="2020-07" db="EMBL/GenBank/DDBJ databases">
        <authorList>
            <person name="Ferguson B K."/>
        </authorList>
    </citation>
    <scope>NUCLEOTIDE SEQUENCE</scope>
    <source>
        <strain evidence="1">L06</strain>
    </source>
</reference>
<sequence length="115" mass="12788">MEKESTIATKLAENNITWSFIPPRPAHFGGLWEAAVKSMKRHLAIVTQGKVLTFEEYNTLLTNVEAVLNCRPLTPLTNDPNDLSVLTPPYFLIGDSLIQAVQPNLLDVADNKLSR</sequence>
<dbReference type="EMBL" id="CADCXW020000017">
    <property type="protein sequence ID" value="CAD1551514.1"/>
    <property type="molecule type" value="Genomic_DNA"/>
</dbReference>
<dbReference type="GO" id="GO:0003676">
    <property type="term" value="F:nucleic acid binding"/>
    <property type="evidence" value="ECO:0007669"/>
    <property type="project" value="InterPro"/>
</dbReference>
<evidence type="ECO:0008006" key="2">
    <source>
        <dbReference type="Google" id="ProtNLM"/>
    </source>
</evidence>
<accession>A0A6V7JH80</accession>
<dbReference type="Gene3D" id="3.30.420.10">
    <property type="entry name" value="Ribonuclease H-like superfamily/Ribonuclease H"/>
    <property type="match status" value="1"/>
</dbReference>
<organism evidence="1">
    <name type="scientific">Bracon brevicornis</name>
    <dbReference type="NCBI Taxonomy" id="1563983"/>
    <lineage>
        <taxon>Eukaryota</taxon>
        <taxon>Metazoa</taxon>
        <taxon>Ecdysozoa</taxon>
        <taxon>Arthropoda</taxon>
        <taxon>Hexapoda</taxon>
        <taxon>Insecta</taxon>
        <taxon>Pterygota</taxon>
        <taxon>Neoptera</taxon>
        <taxon>Endopterygota</taxon>
        <taxon>Hymenoptera</taxon>
        <taxon>Apocrita</taxon>
        <taxon>Ichneumonoidea</taxon>
        <taxon>Braconidae</taxon>
        <taxon>Braconinae</taxon>
        <taxon>Bracon</taxon>
    </lineage>
</organism>
<dbReference type="PANTHER" id="PTHR47331">
    <property type="entry name" value="PHD-TYPE DOMAIN-CONTAINING PROTEIN"/>
    <property type="match status" value="1"/>
</dbReference>
<dbReference type="SUPFAM" id="SSF53098">
    <property type="entry name" value="Ribonuclease H-like"/>
    <property type="match status" value="1"/>
</dbReference>
<dbReference type="InterPro" id="IPR036397">
    <property type="entry name" value="RNaseH_sf"/>
</dbReference>
<gene>
    <name evidence="1" type="ORF">BBRV_LOCUS52898</name>
</gene>
<dbReference type="AlphaFoldDB" id="A0A6V7JH80"/>
<name>A0A6V7JH80_9HYME</name>
<dbReference type="InterPro" id="IPR012337">
    <property type="entry name" value="RNaseH-like_sf"/>
</dbReference>